<dbReference type="EMBL" id="JAVDWH010000001">
    <property type="protein sequence ID" value="MDR7087053.1"/>
    <property type="molecule type" value="Genomic_DNA"/>
</dbReference>
<name>A0ABU1UPE1_9ACTN</name>
<evidence type="ECO:0000313" key="3">
    <source>
        <dbReference type="Proteomes" id="UP001257739"/>
    </source>
</evidence>
<dbReference type="Proteomes" id="UP001257739">
    <property type="component" value="Unassembled WGS sequence"/>
</dbReference>
<feature type="region of interest" description="Disordered" evidence="1">
    <location>
        <begin position="1"/>
        <end position="32"/>
    </location>
</feature>
<evidence type="ECO:0008006" key="4">
    <source>
        <dbReference type="Google" id="ProtNLM"/>
    </source>
</evidence>
<sequence length="145" mass="15602">MSKKSKKAEQRRLLDDAPPAKTKGPGKSAWRLMDRGSSVAAGALASRISALTWKAATGKKPPVNGRHPDVSTKDAVAWAIIGGATIELVKVAVRRGTATYWVRSTGNLPPGMKPLAKISDNQKEPVPTEPAPQKVRKFSLRNRGR</sequence>
<dbReference type="InterPro" id="IPR025329">
    <property type="entry name" value="DUF4235"/>
</dbReference>
<reference evidence="2 3" key="1">
    <citation type="submission" date="2023-07" db="EMBL/GenBank/DDBJ databases">
        <title>Sorghum-associated microbial communities from plants grown in Nebraska, USA.</title>
        <authorList>
            <person name="Schachtman D."/>
        </authorList>
    </citation>
    <scope>NUCLEOTIDE SEQUENCE [LARGE SCALE GENOMIC DNA]</scope>
    <source>
        <strain evidence="2 3">BE248</strain>
    </source>
</reference>
<proteinExistence type="predicted"/>
<comment type="caution">
    <text evidence="2">The sequence shown here is derived from an EMBL/GenBank/DDBJ whole genome shotgun (WGS) entry which is preliminary data.</text>
</comment>
<evidence type="ECO:0000256" key="1">
    <source>
        <dbReference type="SAM" id="MobiDB-lite"/>
    </source>
</evidence>
<keyword evidence="3" id="KW-1185">Reference proteome</keyword>
<accession>A0ABU1UPE1</accession>
<feature type="region of interest" description="Disordered" evidence="1">
    <location>
        <begin position="111"/>
        <end position="145"/>
    </location>
</feature>
<organism evidence="2 3">
    <name type="scientific">Aeromicrobium panaciterrae</name>
    <dbReference type="NCBI Taxonomy" id="363861"/>
    <lineage>
        <taxon>Bacteria</taxon>
        <taxon>Bacillati</taxon>
        <taxon>Actinomycetota</taxon>
        <taxon>Actinomycetes</taxon>
        <taxon>Propionibacteriales</taxon>
        <taxon>Nocardioidaceae</taxon>
        <taxon>Aeromicrobium</taxon>
    </lineage>
</organism>
<gene>
    <name evidence="2" type="ORF">J2X11_001892</name>
</gene>
<dbReference type="RefSeq" id="WP_309970049.1">
    <property type="nucleotide sequence ID" value="NZ_JAVDWH010000001.1"/>
</dbReference>
<dbReference type="Pfam" id="PF14019">
    <property type="entry name" value="DUF4235"/>
    <property type="match status" value="1"/>
</dbReference>
<evidence type="ECO:0000313" key="2">
    <source>
        <dbReference type="EMBL" id="MDR7087053.1"/>
    </source>
</evidence>
<protein>
    <recommendedName>
        <fullName evidence="4">DUF4235 domain-containing protein</fullName>
    </recommendedName>
</protein>
<feature type="compositionally biased region" description="Basic residues" evidence="1">
    <location>
        <begin position="134"/>
        <end position="145"/>
    </location>
</feature>